<dbReference type="Proteomes" id="UP000552045">
    <property type="component" value="Unassembled WGS sequence"/>
</dbReference>
<feature type="transmembrane region" description="Helical" evidence="7">
    <location>
        <begin position="401"/>
        <end position="424"/>
    </location>
</feature>
<dbReference type="GO" id="GO:0005886">
    <property type="term" value="C:plasma membrane"/>
    <property type="evidence" value="ECO:0007669"/>
    <property type="project" value="UniProtKB-SubCell"/>
</dbReference>
<organism evidence="9 10">
    <name type="scientific">Microbacterium pseudoresistens</name>
    <dbReference type="NCBI Taxonomy" id="640634"/>
    <lineage>
        <taxon>Bacteria</taxon>
        <taxon>Bacillati</taxon>
        <taxon>Actinomycetota</taxon>
        <taxon>Actinomycetes</taxon>
        <taxon>Micrococcales</taxon>
        <taxon>Microbacteriaceae</taxon>
        <taxon>Microbacterium</taxon>
    </lineage>
</organism>
<dbReference type="AlphaFoldDB" id="A0A7Y9EVB7"/>
<feature type="transmembrane region" description="Helical" evidence="7">
    <location>
        <begin position="172"/>
        <end position="196"/>
    </location>
</feature>
<feature type="transmembrane region" description="Helical" evidence="7">
    <location>
        <begin position="339"/>
        <end position="361"/>
    </location>
</feature>
<evidence type="ECO:0000313" key="9">
    <source>
        <dbReference type="EMBL" id="NYD54612.1"/>
    </source>
</evidence>
<evidence type="ECO:0000256" key="6">
    <source>
        <dbReference type="ARBA" id="ARBA00023136"/>
    </source>
</evidence>
<dbReference type="PANTHER" id="PTHR33362:SF5">
    <property type="entry name" value="C4-DICARBOXYLATE TRAP TRANSPORTER LARGE PERMEASE PROTEIN DCTM"/>
    <property type="match status" value="1"/>
</dbReference>
<accession>A0A7Y9EVB7</accession>
<feature type="transmembrane region" description="Helical" evidence="7">
    <location>
        <begin position="217"/>
        <end position="239"/>
    </location>
</feature>
<feature type="transmembrane region" description="Helical" evidence="7">
    <location>
        <begin position="245"/>
        <end position="263"/>
    </location>
</feature>
<dbReference type="NCBIfam" id="TIGR00786">
    <property type="entry name" value="dctM"/>
    <property type="match status" value="1"/>
</dbReference>
<gene>
    <name evidence="9" type="ORF">BKA02_001667</name>
</gene>
<evidence type="ECO:0000256" key="3">
    <source>
        <dbReference type="ARBA" id="ARBA00022519"/>
    </source>
</evidence>
<keyword evidence="2" id="KW-1003">Cell membrane</keyword>
<evidence type="ECO:0000256" key="7">
    <source>
        <dbReference type="SAM" id="Phobius"/>
    </source>
</evidence>
<dbReference type="InterPro" id="IPR004681">
    <property type="entry name" value="TRAP_DctM"/>
</dbReference>
<evidence type="ECO:0000256" key="1">
    <source>
        <dbReference type="ARBA" id="ARBA00004429"/>
    </source>
</evidence>
<comment type="subcellular location">
    <subcellularLocation>
        <location evidence="1">Cell inner membrane</location>
        <topology evidence="1">Multi-pass membrane protein</topology>
    </subcellularLocation>
</comment>
<feature type="transmembrane region" description="Helical" evidence="7">
    <location>
        <begin position="96"/>
        <end position="121"/>
    </location>
</feature>
<sequence>MTILIPVILLLLLFLLGMPIALALTAAGLVGIVMVTGNLQIVLQALGSEPYSTAADYALTTIPAFVFMAYLADRAGLAEDLYRAAEKWLAPMRGGLAVATTFASATFGAMSGASTASAAVMSRVAYPNMQRAGYDRRLSTGTIAIGSTLSSIVPPSVAMVVFSIATETSLRSLLLAGVLPGIILAVLVVFAVTIWVRVRPALAPQVERHPLKVLLASLKPIWLGALVIVILMLLLYGGFATPTEIGAVGAVVIGLVGVLRGKIRWAEFVQAVENTLRTTALIFLIIIGAGVFGLYLTLSRLPQNLVAFITDAGVAPWLVILLICVGYLVLSMFMDENPLLLITLPLTFPLVLALGFDPIWFGVVTLLLAAIGLVCPPVGMSAFVVASASRVPVDVVYRGTLVLMIPMLVCLGLVLLVPDLSLWLPTLLNP</sequence>
<dbReference type="EMBL" id="JACCBH010000001">
    <property type="protein sequence ID" value="NYD54612.1"/>
    <property type="molecule type" value="Genomic_DNA"/>
</dbReference>
<dbReference type="PANTHER" id="PTHR33362">
    <property type="entry name" value="SIALIC ACID TRAP TRANSPORTER PERMEASE PROTEIN SIAT-RELATED"/>
    <property type="match status" value="1"/>
</dbReference>
<dbReference type="PIRSF" id="PIRSF006066">
    <property type="entry name" value="HI0050"/>
    <property type="match status" value="1"/>
</dbReference>
<dbReference type="InterPro" id="IPR010656">
    <property type="entry name" value="DctM"/>
</dbReference>
<keyword evidence="5 7" id="KW-1133">Transmembrane helix</keyword>
<comment type="caution">
    <text evidence="9">The sequence shown here is derived from an EMBL/GenBank/DDBJ whole genome shotgun (WGS) entry which is preliminary data.</text>
</comment>
<dbReference type="GO" id="GO:0022857">
    <property type="term" value="F:transmembrane transporter activity"/>
    <property type="evidence" value="ECO:0007669"/>
    <property type="project" value="TreeGrafter"/>
</dbReference>
<reference evidence="9 10" key="1">
    <citation type="submission" date="2020-07" db="EMBL/GenBank/DDBJ databases">
        <title>Sequencing the genomes of 1000 actinobacteria strains.</title>
        <authorList>
            <person name="Klenk H.-P."/>
        </authorList>
    </citation>
    <scope>NUCLEOTIDE SEQUENCE [LARGE SCALE GENOMIC DNA]</scope>
    <source>
        <strain evidence="9 10">DSM 22185</strain>
    </source>
</reference>
<keyword evidence="6 7" id="KW-0472">Membrane</keyword>
<dbReference type="RefSeq" id="WP_179433060.1">
    <property type="nucleotide sequence ID" value="NZ_BAABLC010000001.1"/>
</dbReference>
<feature type="transmembrane region" description="Helical" evidence="7">
    <location>
        <begin position="275"/>
        <end position="296"/>
    </location>
</feature>
<protein>
    <submittedName>
        <fullName evidence="9">Tripartite ATP-independent transporter DctM subunit</fullName>
    </submittedName>
</protein>
<keyword evidence="4 7" id="KW-0812">Transmembrane</keyword>
<feature type="transmembrane region" description="Helical" evidence="7">
    <location>
        <begin position="142"/>
        <end position="166"/>
    </location>
</feature>
<evidence type="ECO:0000313" key="10">
    <source>
        <dbReference type="Proteomes" id="UP000552045"/>
    </source>
</evidence>
<keyword evidence="10" id="KW-1185">Reference proteome</keyword>
<proteinExistence type="predicted"/>
<evidence type="ECO:0000256" key="2">
    <source>
        <dbReference type="ARBA" id="ARBA00022475"/>
    </source>
</evidence>
<evidence type="ECO:0000259" key="8">
    <source>
        <dbReference type="Pfam" id="PF06808"/>
    </source>
</evidence>
<evidence type="ECO:0000256" key="5">
    <source>
        <dbReference type="ARBA" id="ARBA00022989"/>
    </source>
</evidence>
<feature type="transmembrane region" description="Helical" evidence="7">
    <location>
        <begin position="367"/>
        <end position="389"/>
    </location>
</feature>
<name>A0A7Y9EVB7_9MICO</name>
<feature type="domain" description="TRAP C4-dicarboxylate transport system permease DctM subunit" evidence="8">
    <location>
        <begin position="7"/>
        <end position="419"/>
    </location>
</feature>
<feature type="transmembrane region" description="Helical" evidence="7">
    <location>
        <begin position="308"/>
        <end position="330"/>
    </location>
</feature>
<dbReference type="Pfam" id="PF06808">
    <property type="entry name" value="DctM"/>
    <property type="match status" value="1"/>
</dbReference>
<keyword evidence="3" id="KW-0997">Cell inner membrane</keyword>
<evidence type="ECO:0000256" key="4">
    <source>
        <dbReference type="ARBA" id="ARBA00022692"/>
    </source>
</evidence>